<reference evidence="3" key="1">
    <citation type="journal article" date="2005" name="Nature">
        <title>The map-based sequence of the rice genome.</title>
        <authorList>
            <consortium name="International rice genome sequencing project (IRGSP)"/>
            <person name="Matsumoto T."/>
            <person name="Wu J."/>
            <person name="Kanamori H."/>
            <person name="Katayose Y."/>
            <person name="Fujisawa M."/>
            <person name="Namiki N."/>
            <person name="Mizuno H."/>
            <person name="Yamamoto K."/>
            <person name="Antonio B.A."/>
            <person name="Baba T."/>
            <person name="Sakata K."/>
            <person name="Nagamura Y."/>
            <person name="Aoki H."/>
            <person name="Arikawa K."/>
            <person name="Arita K."/>
            <person name="Bito T."/>
            <person name="Chiden Y."/>
            <person name="Fujitsuka N."/>
            <person name="Fukunaka R."/>
            <person name="Hamada M."/>
            <person name="Harada C."/>
            <person name="Hayashi A."/>
            <person name="Hijishita S."/>
            <person name="Honda M."/>
            <person name="Hosokawa S."/>
            <person name="Ichikawa Y."/>
            <person name="Idonuma A."/>
            <person name="Iijima M."/>
            <person name="Ikeda M."/>
            <person name="Ikeno M."/>
            <person name="Ito K."/>
            <person name="Ito S."/>
            <person name="Ito T."/>
            <person name="Ito Y."/>
            <person name="Ito Y."/>
            <person name="Iwabuchi A."/>
            <person name="Kamiya K."/>
            <person name="Karasawa W."/>
            <person name="Kurita K."/>
            <person name="Katagiri S."/>
            <person name="Kikuta A."/>
            <person name="Kobayashi H."/>
            <person name="Kobayashi N."/>
            <person name="Machita K."/>
            <person name="Maehara T."/>
            <person name="Masukawa M."/>
            <person name="Mizubayashi T."/>
            <person name="Mukai Y."/>
            <person name="Nagasaki H."/>
            <person name="Nagata Y."/>
            <person name="Naito S."/>
            <person name="Nakashima M."/>
            <person name="Nakama Y."/>
            <person name="Nakamichi Y."/>
            <person name="Nakamura M."/>
            <person name="Meguro A."/>
            <person name="Negishi M."/>
            <person name="Ohta I."/>
            <person name="Ohta T."/>
            <person name="Okamoto M."/>
            <person name="Ono N."/>
            <person name="Saji S."/>
            <person name="Sakaguchi M."/>
            <person name="Sakai K."/>
            <person name="Shibata M."/>
            <person name="Shimokawa T."/>
            <person name="Song J."/>
            <person name="Takazaki Y."/>
            <person name="Terasawa K."/>
            <person name="Tsugane M."/>
            <person name="Tsuji K."/>
            <person name="Ueda S."/>
            <person name="Waki K."/>
            <person name="Yamagata H."/>
            <person name="Yamamoto M."/>
            <person name="Yamamoto S."/>
            <person name="Yamane H."/>
            <person name="Yoshiki S."/>
            <person name="Yoshihara R."/>
            <person name="Yukawa K."/>
            <person name="Zhong H."/>
            <person name="Yano M."/>
            <person name="Yuan Q."/>
            <person name="Ouyang S."/>
            <person name="Liu J."/>
            <person name="Jones K.M."/>
            <person name="Gansberger K."/>
            <person name="Moffat K."/>
            <person name="Hill J."/>
            <person name="Bera J."/>
            <person name="Fadrosh D."/>
            <person name="Jin S."/>
            <person name="Johri S."/>
            <person name="Kim M."/>
            <person name="Overton L."/>
            <person name="Reardon M."/>
            <person name="Tsitrin T."/>
            <person name="Vuong H."/>
            <person name="Weaver B."/>
            <person name="Ciecko A."/>
            <person name="Tallon L."/>
            <person name="Jackson J."/>
            <person name="Pai G."/>
            <person name="Aken S.V."/>
            <person name="Utterback T."/>
            <person name="Reidmuller S."/>
            <person name="Feldblyum T."/>
            <person name="Hsiao J."/>
            <person name="Zismann V."/>
            <person name="Iobst S."/>
            <person name="de Vazeille A.R."/>
            <person name="Buell C.R."/>
            <person name="Ying K."/>
            <person name="Li Y."/>
            <person name="Lu T."/>
            <person name="Huang Y."/>
            <person name="Zhao Q."/>
            <person name="Feng Q."/>
            <person name="Zhang L."/>
            <person name="Zhu J."/>
            <person name="Weng Q."/>
            <person name="Mu J."/>
            <person name="Lu Y."/>
            <person name="Fan D."/>
            <person name="Liu Y."/>
            <person name="Guan J."/>
            <person name="Zhang Y."/>
            <person name="Yu S."/>
            <person name="Liu X."/>
            <person name="Zhang Y."/>
            <person name="Hong G."/>
            <person name="Han B."/>
            <person name="Choisne N."/>
            <person name="Demange N."/>
            <person name="Orjeda G."/>
            <person name="Samain S."/>
            <person name="Cattolico L."/>
            <person name="Pelletier E."/>
            <person name="Couloux A."/>
            <person name="Segurens B."/>
            <person name="Wincker P."/>
            <person name="D'Hont A."/>
            <person name="Scarpelli C."/>
            <person name="Weissenbach J."/>
            <person name="Salanoubat M."/>
            <person name="Quetier F."/>
            <person name="Yu Y."/>
            <person name="Kim H.R."/>
            <person name="Rambo T."/>
            <person name="Currie J."/>
            <person name="Collura K."/>
            <person name="Luo M."/>
            <person name="Yang T."/>
            <person name="Ammiraju J.S.S."/>
            <person name="Engler F."/>
            <person name="Soderlund C."/>
            <person name="Wing R.A."/>
            <person name="Palmer L.E."/>
            <person name="de la Bastide M."/>
            <person name="Spiegel L."/>
            <person name="Nascimento L."/>
            <person name="Zutavern T."/>
            <person name="O'Shaughnessy A."/>
            <person name="Dike S."/>
            <person name="Dedhia N."/>
            <person name="Preston R."/>
            <person name="Balija V."/>
            <person name="McCombie W.R."/>
            <person name="Chow T."/>
            <person name="Chen H."/>
            <person name="Chung M."/>
            <person name="Chen C."/>
            <person name="Shaw J."/>
            <person name="Wu H."/>
            <person name="Hsiao K."/>
            <person name="Chao Y."/>
            <person name="Chu M."/>
            <person name="Cheng C."/>
            <person name="Hour A."/>
            <person name="Lee P."/>
            <person name="Lin S."/>
            <person name="Lin Y."/>
            <person name="Liou J."/>
            <person name="Liu S."/>
            <person name="Hsing Y."/>
            <person name="Raghuvanshi S."/>
            <person name="Mohanty A."/>
            <person name="Bharti A.K."/>
            <person name="Gaur A."/>
            <person name="Gupta V."/>
            <person name="Kumar D."/>
            <person name="Ravi V."/>
            <person name="Vij S."/>
            <person name="Kapur A."/>
            <person name="Khurana P."/>
            <person name="Khurana P."/>
            <person name="Khurana J.P."/>
            <person name="Tyagi A.K."/>
            <person name="Gaikwad K."/>
            <person name="Singh A."/>
            <person name="Dalal V."/>
            <person name="Srivastava S."/>
            <person name="Dixit A."/>
            <person name="Pal A.K."/>
            <person name="Ghazi I.A."/>
            <person name="Yadav M."/>
            <person name="Pandit A."/>
            <person name="Bhargava A."/>
            <person name="Sureshbabu K."/>
            <person name="Batra K."/>
            <person name="Sharma T.R."/>
            <person name="Mohapatra T."/>
            <person name="Singh N.K."/>
            <person name="Messing J."/>
            <person name="Nelson A.B."/>
            <person name="Fuks G."/>
            <person name="Kavchok S."/>
            <person name="Keizer G."/>
            <person name="Linton E."/>
            <person name="Llaca V."/>
            <person name="Song R."/>
            <person name="Tanyolac B."/>
            <person name="Young S."/>
            <person name="Ho-Il K."/>
            <person name="Hahn J.H."/>
            <person name="Sangsakoo G."/>
            <person name="Vanavichit A."/>
            <person name="de Mattos Luiz.A.T."/>
            <person name="Zimmer P.D."/>
            <person name="Malone G."/>
            <person name="Dellagostin O."/>
            <person name="de Oliveira A.C."/>
            <person name="Bevan M."/>
            <person name="Bancroft I."/>
            <person name="Minx P."/>
            <person name="Cordum H."/>
            <person name="Wilson R."/>
            <person name="Cheng Z."/>
            <person name="Jin W."/>
            <person name="Jiang J."/>
            <person name="Leong S.A."/>
            <person name="Iwama H."/>
            <person name="Gojobori T."/>
            <person name="Itoh T."/>
            <person name="Niimura Y."/>
            <person name="Fujii Y."/>
            <person name="Habara T."/>
            <person name="Sakai H."/>
            <person name="Sato Y."/>
            <person name="Wilson G."/>
            <person name="Kumar K."/>
            <person name="McCouch S."/>
            <person name="Juretic N."/>
            <person name="Hoen D."/>
            <person name="Wright S."/>
            <person name="Bruskiewich R."/>
            <person name="Bureau T."/>
            <person name="Miyao A."/>
            <person name="Hirochika H."/>
            <person name="Nishikawa T."/>
            <person name="Kadowaki K."/>
            <person name="Sugiura M."/>
            <person name="Burr B."/>
            <person name="Sasaki T."/>
        </authorList>
    </citation>
    <scope>NUCLEOTIDE SEQUENCE [LARGE SCALE GENOMIC DNA]</scope>
    <source>
        <strain evidence="3">cv. Nipponbare</strain>
    </source>
</reference>
<accession>Q69NX0</accession>
<name>Q69NX0_ORYSJ</name>
<dbReference type="Proteomes" id="UP000000763">
    <property type="component" value="Chromosome 7"/>
</dbReference>
<gene>
    <name evidence="2" type="primary">OSJNBb0050B07.28</name>
</gene>
<evidence type="ECO:0000313" key="2">
    <source>
        <dbReference type="EMBL" id="BAD31597.1"/>
    </source>
</evidence>
<proteinExistence type="predicted"/>
<dbReference type="AlphaFoldDB" id="Q69NX0"/>
<reference evidence="3" key="2">
    <citation type="journal article" date="2008" name="Nucleic Acids Res.">
        <title>The rice annotation project database (RAP-DB): 2008 update.</title>
        <authorList>
            <consortium name="The rice annotation project (RAP)"/>
        </authorList>
    </citation>
    <scope>GENOME REANNOTATION</scope>
    <source>
        <strain evidence="3">cv. Nipponbare</strain>
    </source>
</reference>
<evidence type="ECO:0000256" key="1">
    <source>
        <dbReference type="SAM" id="MobiDB-lite"/>
    </source>
</evidence>
<organism evidence="2 3">
    <name type="scientific">Oryza sativa subsp. japonica</name>
    <name type="common">Rice</name>
    <dbReference type="NCBI Taxonomy" id="39947"/>
    <lineage>
        <taxon>Eukaryota</taxon>
        <taxon>Viridiplantae</taxon>
        <taxon>Streptophyta</taxon>
        <taxon>Embryophyta</taxon>
        <taxon>Tracheophyta</taxon>
        <taxon>Spermatophyta</taxon>
        <taxon>Magnoliopsida</taxon>
        <taxon>Liliopsida</taxon>
        <taxon>Poales</taxon>
        <taxon>Poaceae</taxon>
        <taxon>BOP clade</taxon>
        <taxon>Oryzoideae</taxon>
        <taxon>Oryzeae</taxon>
        <taxon>Oryzinae</taxon>
        <taxon>Oryza</taxon>
        <taxon>Oryza sativa</taxon>
    </lineage>
</organism>
<feature type="region of interest" description="Disordered" evidence="1">
    <location>
        <begin position="1"/>
        <end position="47"/>
    </location>
</feature>
<dbReference type="EMBL" id="AP005632">
    <property type="protein sequence ID" value="BAD31597.1"/>
    <property type="molecule type" value="Genomic_DNA"/>
</dbReference>
<protein>
    <submittedName>
        <fullName evidence="2">Uncharacterized protein</fullName>
    </submittedName>
</protein>
<sequence>MVAYGGTEASARWHRSDGTAARERRRGGTGTAAQRHGNGGAVETGEGRKGFSVFSYLSRF</sequence>
<evidence type="ECO:0000313" key="3">
    <source>
        <dbReference type="Proteomes" id="UP000000763"/>
    </source>
</evidence>